<gene>
    <name evidence="2" type="ORF">HUJ06_010820</name>
</gene>
<keyword evidence="1" id="KW-0812">Transmembrane</keyword>
<protein>
    <submittedName>
        <fullName evidence="2">Uncharacterized protein</fullName>
    </submittedName>
</protein>
<dbReference type="AlphaFoldDB" id="A0A822YL06"/>
<reference evidence="2 3" key="1">
    <citation type="journal article" date="2020" name="Mol. Biol. Evol.">
        <title>Distinct Expression and Methylation Patterns for Genes with Different Fates following a Single Whole-Genome Duplication in Flowering Plants.</title>
        <authorList>
            <person name="Shi T."/>
            <person name="Rahmani R.S."/>
            <person name="Gugger P.F."/>
            <person name="Wang M."/>
            <person name="Li H."/>
            <person name="Zhang Y."/>
            <person name="Li Z."/>
            <person name="Wang Q."/>
            <person name="Van de Peer Y."/>
            <person name="Marchal K."/>
            <person name="Chen J."/>
        </authorList>
    </citation>
    <scope>NUCLEOTIDE SEQUENCE [LARGE SCALE GENOMIC DNA]</scope>
    <source>
        <tissue evidence="2">Leaf</tissue>
    </source>
</reference>
<evidence type="ECO:0000313" key="2">
    <source>
        <dbReference type="EMBL" id="DAD31969.1"/>
    </source>
</evidence>
<comment type="caution">
    <text evidence="2">The sequence shown here is derived from an EMBL/GenBank/DDBJ whole genome shotgun (WGS) entry which is preliminary data.</text>
</comment>
<accession>A0A822YL06</accession>
<organism evidence="2 3">
    <name type="scientific">Nelumbo nucifera</name>
    <name type="common">Sacred lotus</name>
    <dbReference type="NCBI Taxonomy" id="4432"/>
    <lineage>
        <taxon>Eukaryota</taxon>
        <taxon>Viridiplantae</taxon>
        <taxon>Streptophyta</taxon>
        <taxon>Embryophyta</taxon>
        <taxon>Tracheophyta</taxon>
        <taxon>Spermatophyta</taxon>
        <taxon>Magnoliopsida</taxon>
        <taxon>Proteales</taxon>
        <taxon>Nelumbonaceae</taxon>
        <taxon>Nelumbo</taxon>
    </lineage>
</organism>
<keyword evidence="1" id="KW-1133">Transmembrane helix</keyword>
<proteinExistence type="predicted"/>
<dbReference type="Proteomes" id="UP000607653">
    <property type="component" value="Unassembled WGS sequence"/>
</dbReference>
<feature type="transmembrane region" description="Helical" evidence="1">
    <location>
        <begin position="43"/>
        <end position="65"/>
    </location>
</feature>
<evidence type="ECO:0000256" key="1">
    <source>
        <dbReference type="SAM" id="Phobius"/>
    </source>
</evidence>
<keyword evidence="1" id="KW-0472">Membrane</keyword>
<sequence length="76" mass="8831">MDSTALYHAWRDLDRFVVCIFQELHYPDENLVWIEGSSTSSSLIPLLFIYLIVNFFPAFYLYAVLAKTNSFITVGF</sequence>
<dbReference type="EMBL" id="DUZY01000003">
    <property type="protein sequence ID" value="DAD31969.1"/>
    <property type="molecule type" value="Genomic_DNA"/>
</dbReference>
<name>A0A822YL06_NELNU</name>
<keyword evidence="3" id="KW-1185">Reference proteome</keyword>
<evidence type="ECO:0000313" key="3">
    <source>
        <dbReference type="Proteomes" id="UP000607653"/>
    </source>
</evidence>